<evidence type="ECO:0000313" key="4">
    <source>
        <dbReference type="EMBL" id="AKT89981.1"/>
    </source>
</evidence>
<dbReference type="Gene3D" id="1.25.40.20">
    <property type="entry name" value="Ankyrin repeat-containing domain"/>
    <property type="match status" value="1"/>
</dbReference>
<dbReference type="RefSeq" id="WP_050333381.1">
    <property type="nucleotide sequence ID" value="NZ_CP012195.1"/>
</dbReference>
<dbReference type="SMART" id="SM00248">
    <property type="entry name" value="ANK"/>
    <property type="match status" value="3"/>
</dbReference>
<gene>
    <name evidence="4" type="ORF">CUREO_0098</name>
</gene>
<dbReference type="SUPFAM" id="SSF48403">
    <property type="entry name" value="Ankyrin repeat"/>
    <property type="match status" value="1"/>
</dbReference>
<dbReference type="PROSITE" id="PS50088">
    <property type="entry name" value="ANK_REPEAT"/>
    <property type="match status" value="2"/>
</dbReference>
<reference evidence="4 5" key="1">
    <citation type="journal article" date="2015" name="Genome Announc.">
        <title>Complete Genome Sequence of the Campylobacter ureolyticus Clinical Isolate RIGS 9880.</title>
        <authorList>
            <person name="Miller W.G."/>
            <person name="Yee E."/>
            <person name="On S.L."/>
            <person name="Andersen L.P."/>
            <person name="Bono J.L."/>
        </authorList>
    </citation>
    <scope>NUCLEOTIDE SEQUENCE [LARGE SCALE GENOMIC DNA]</scope>
    <source>
        <strain evidence="4 5">RIGS 9880</strain>
    </source>
</reference>
<dbReference type="Proteomes" id="UP000063971">
    <property type="component" value="Chromosome"/>
</dbReference>
<protein>
    <submittedName>
        <fullName evidence="4">Ankyrin domain protein</fullName>
    </submittedName>
</protein>
<accession>A0AAU8TY83</accession>
<dbReference type="AlphaFoldDB" id="A0AAU8TY83"/>
<keyword evidence="1" id="KW-0677">Repeat</keyword>
<keyword evidence="2 3" id="KW-0040">ANK repeat</keyword>
<dbReference type="InterPro" id="IPR002110">
    <property type="entry name" value="Ankyrin_rpt"/>
</dbReference>
<sequence length="171" mass="19038">MNEEIKTQNLDESPKYATQEISQEEKARFNELCQMAFDFARNNEFETLSKMIDAGLSPNLTNEKGDSLLMLASYNGSFETTKMLLKKGAEVDKKNDRGQTPLAGVAFKGNLEIVKLLVENGANIDENNGLGMTPYSFAVMFGRSEVASYLASKSKNKSLFKKLSVKILNFI</sequence>
<dbReference type="PANTHER" id="PTHR24201:SF15">
    <property type="entry name" value="ANKYRIN REPEAT DOMAIN-CONTAINING PROTEIN 66"/>
    <property type="match status" value="1"/>
</dbReference>
<evidence type="ECO:0000256" key="2">
    <source>
        <dbReference type="ARBA" id="ARBA00023043"/>
    </source>
</evidence>
<dbReference type="EMBL" id="CP012195">
    <property type="protein sequence ID" value="AKT89981.1"/>
    <property type="molecule type" value="Genomic_DNA"/>
</dbReference>
<feature type="repeat" description="ANK" evidence="3">
    <location>
        <begin position="97"/>
        <end position="129"/>
    </location>
</feature>
<proteinExistence type="predicted"/>
<evidence type="ECO:0000256" key="3">
    <source>
        <dbReference type="PROSITE-ProRule" id="PRU00023"/>
    </source>
</evidence>
<evidence type="ECO:0000313" key="5">
    <source>
        <dbReference type="Proteomes" id="UP000063971"/>
    </source>
</evidence>
<name>A0AAU8TY83_9BACT</name>
<organism evidence="4 5">
    <name type="scientific">Campylobacter ureolyticus RIGS 9880</name>
    <dbReference type="NCBI Taxonomy" id="1032069"/>
    <lineage>
        <taxon>Bacteria</taxon>
        <taxon>Pseudomonadati</taxon>
        <taxon>Campylobacterota</taxon>
        <taxon>Epsilonproteobacteria</taxon>
        <taxon>Campylobacterales</taxon>
        <taxon>Campylobacteraceae</taxon>
        <taxon>Campylobacter</taxon>
    </lineage>
</organism>
<dbReference type="PANTHER" id="PTHR24201">
    <property type="entry name" value="ANK_REP_REGION DOMAIN-CONTAINING PROTEIN"/>
    <property type="match status" value="1"/>
</dbReference>
<dbReference type="InterPro" id="IPR036770">
    <property type="entry name" value="Ankyrin_rpt-contain_sf"/>
</dbReference>
<dbReference type="InterPro" id="IPR050776">
    <property type="entry name" value="Ank_Repeat/CDKN_Inhibitor"/>
</dbReference>
<dbReference type="PROSITE" id="PS50297">
    <property type="entry name" value="ANK_REP_REGION"/>
    <property type="match status" value="2"/>
</dbReference>
<dbReference type="Pfam" id="PF12796">
    <property type="entry name" value="Ank_2"/>
    <property type="match status" value="1"/>
</dbReference>
<feature type="repeat" description="ANK" evidence="3">
    <location>
        <begin position="64"/>
        <end position="96"/>
    </location>
</feature>
<dbReference type="KEGG" id="cure:CUREO_0098"/>
<evidence type="ECO:0000256" key="1">
    <source>
        <dbReference type="ARBA" id="ARBA00022737"/>
    </source>
</evidence>